<keyword evidence="6 8" id="KW-1133">Transmembrane helix</keyword>
<reference evidence="10 11" key="1">
    <citation type="journal article" date="2017" name="ISME J.">
        <title>Energy and carbon metabolisms in a deep terrestrial subsurface fluid microbial community.</title>
        <authorList>
            <person name="Momper L."/>
            <person name="Jungbluth S.P."/>
            <person name="Lee M.D."/>
            <person name="Amend J.P."/>
        </authorList>
    </citation>
    <scope>NUCLEOTIDE SEQUENCE [LARGE SCALE GENOMIC DNA]</scope>
    <source>
        <strain evidence="10">SURF_5</strain>
    </source>
</reference>
<proteinExistence type="inferred from homology"/>
<comment type="subcellular location">
    <subcellularLocation>
        <location evidence="1">Cell membrane</location>
        <topology evidence="1">Multi-pass membrane protein</topology>
    </subcellularLocation>
</comment>
<evidence type="ECO:0000313" key="11">
    <source>
        <dbReference type="Proteomes" id="UP000265882"/>
    </source>
</evidence>
<feature type="domain" description="ABC transmembrane type-2" evidence="9">
    <location>
        <begin position="163"/>
        <end position="387"/>
    </location>
</feature>
<feature type="transmembrane region" description="Helical" evidence="8">
    <location>
        <begin position="361"/>
        <end position="382"/>
    </location>
</feature>
<keyword evidence="5 8" id="KW-0812">Transmembrane</keyword>
<evidence type="ECO:0000256" key="4">
    <source>
        <dbReference type="ARBA" id="ARBA00022475"/>
    </source>
</evidence>
<dbReference type="GO" id="GO:0005886">
    <property type="term" value="C:plasma membrane"/>
    <property type="evidence" value="ECO:0007669"/>
    <property type="project" value="UniProtKB-SubCell"/>
</dbReference>
<evidence type="ECO:0000313" key="10">
    <source>
        <dbReference type="EMBL" id="RJP17737.1"/>
    </source>
</evidence>
<name>A0A3A4N972_ABYX5</name>
<dbReference type="Gene3D" id="3.40.1710.10">
    <property type="entry name" value="abc type-2 transporter like domain"/>
    <property type="match status" value="1"/>
</dbReference>
<protein>
    <submittedName>
        <fullName evidence="10">ABC transporter permease</fullName>
    </submittedName>
</protein>
<keyword evidence="7 8" id="KW-0472">Membrane</keyword>
<dbReference type="PROSITE" id="PS51012">
    <property type="entry name" value="ABC_TM2"/>
    <property type="match status" value="1"/>
</dbReference>
<evidence type="ECO:0000256" key="1">
    <source>
        <dbReference type="ARBA" id="ARBA00004651"/>
    </source>
</evidence>
<evidence type="ECO:0000256" key="8">
    <source>
        <dbReference type="SAM" id="Phobius"/>
    </source>
</evidence>
<comment type="caution">
    <text evidence="10">The sequence shown here is derived from an EMBL/GenBank/DDBJ whole genome shotgun (WGS) entry which is preliminary data.</text>
</comment>
<evidence type="ECO:0000256" key="2">
    <source>
        <dbReference type="ARBA" id="ARBA00007783"/>
    </source>
</evidence>
<feature type="transmembrane region" description="Helical" evidence="8">
    <location>
        <begin position="239"/>
        <end position="263"/>
    </location>
</feature>
<dbReference type="InterPro" id="IPR013525">
    <property type="entry name" value="ABC2_TM"/>
</dbReference>
<feature type="transmembrane region" description="Helical" evidence="8">
    <location>
        <begin position="194"/>
        <end position="218"/>
    </location>
</feature>
<dbReference type="InterPro" id="IPR051449">
    <property type="entry name" value="ABC-2_transporter_component"/>
</dbReference>
<feature type="transmembrane region" description="Helical" evidence="8">
    <location>
        <begin position="275"/>
        <end position="296"/>
    </location>
</feature>
<evidence type="ECO:0000259" key="9">
    <source>
        <dbReference type="PROSITE" id="PS51012"/>
    </source>
</evidence>
<dbReference type="AlphaFoldDB" id="A0A3A4N972"/>
<dbReference type="Proteomes" id="UP000265882">
    <property type="component" value="Unassembled WGS sequence"/>
</dbReference>
<dbReference type="PANTHER" id="PTHR30294">
    <property type="entry name" value="MEMBRANE COMPONENT OF ABC TRANSPORTER YHHJ-RELATED"/>
    <property type="match status" value="1"/>
</dbReference>
<sequence length="389" mass="43240">MNGQFTSFLSRRIISFRRIRVMTVKELLQLLRDTVLMGFIVYAFLGDVYLAGSGVKLQLTQAATVVNDADHSFASRDLIQRFQLPYFRLDGQVKNGREGVDLMDRGKAMVVIDIPPQFEQSLLKGEPTSVQMHVDTTNSVPGLLAGSYAMQIVAQYGLETSWKRLGYTIDGPPTGPMVLNKHRVWFNPNQNETWFMSILELSNVITVLAILLPGAAMVREKERGTIEQLLVSPLTPFEIMVPKVLAMSVMILLGTALSILLILEPVFHIPIEGSLFLFFAVTSLYVFTLAGFGLFAATIGRNLAEVGMLTILIVLPMIFPGAWTPPEAMPKWMLILTLLSPLHYYTDVSYGIFLKGAGLGILWDSVVCIILLGGAVFGFGLWRFRRQFG</sequence>
<dbReference type="PANTHER" id="PTHR30294:SF47">
    <property type="entry name" value="INNER MEMBRANE TRANSPORT PERMEASE YHHJ"/>
    <property type="match status" value="1"/>
</dbReference>
<evidence type="ECO:0000256" key="6">
    <source>
        <dbReference type="ARBA" id="ARBA00022989"/>
    </source>
</evidence>
<dbReference type="InterPro" id="IPR047817">
    <property type="entry name" value="ABC2_TM_bact-type"/>
</dbReference>
<organism evidence="10 11">
    <name type="scientific">Abyssobacteria bacterium (strain SURF_5)</name>
    <dbReference type="NCBI Taxonomy" id="2093360"/>
    <lineage>
        <taxon>Bacteria</taxon>
        <taxon>Pseudomonadati</taxon>
        <taxon>Candidatus Hydrogenedentota</taxon>
        <taxon>Candidatus Abyssobacteria</taxon>
    </lineage>
</organism>
<evidence type="ECO:0000256" key="3">
    <source>
        <dbReference type="ARBA" id="ARBA00022448"/>
    </source>
</evidence>
<keyword evidence="3" id="KW-0813">Transport</keyword>
<feature type="transmembrane region" description="Helical" evidence="8">
    <location>
        <begin position="303"/>
        <end position="323"/>
    </location>
</feature>
<accession>A0A3A4N972</accession>
<evidence type="ECO:0000256" key="5">
    <source>
        <dbReference type="ARBA" id="ARBA00022692"/>
    </source>
</evidence>
<comment type="similarity">
    <text evidence="2">Belongs to the ABC-2 integral membrane protein family.</text>
</comment>
<keyword evidence="4" id="KW-1003">Cell membrane</keyword>
<evidence type="ECO:0000256" key="7">
    <source>
        <dbReference type="ARBA" id="ARBA00023136"/>
    </source>
</evidence>
<dbReference type="Pfam" id="PF12698">
    <property type="entry name" value="ABC2_membrane_3"/>
    <property type="match status" value="1"/>
</dbReference>
<dbReference type="EMBL" id="QZKU01000111">
    <property type="protein sequence ID" value="RJP17737.1"/>
    <property type="molecule type" value="Genomic_DNA"/>
</dbReference>
<dbReference type="GO" id="GO:0140359">
    <property type="term" value="F:ABC-type transporter activity"/>
    <property type="evidence" value="ECO:0007669"/>
    <property type="project" value="InterPro"/>
</dbReference>
<gene>
    <name evidence="10" type="ORF">C4520_15750</name>
</gene>